<feature type="compositionally biased region" description="Polar residues" evidence="1">
    <location>
        <begin position="901"/>
        <end position="920"/>
    </location>
</feature>
<feature type="region of interest" description="Disordered" evidence="1">
    <location>
        <begin position="290"/>
        <end position="585"/>
    </location>
</feature>
<gene>
    <name evidence="3" type="ORF">PODLI_1B017592</name>
</gene>
<dbReference type="Pfam" id="PF15327">
    <property type="entry name" value="Tankyrase_bdg_C"/>
    <property type="match status" value="1"/>
</dbReference>
<feature type="compositionally biased region" description="Polar residues" evidence="1">
    <location>
        <begin position="356"/>
        <end position="366"/>
    </location>
</feature>
<dbReference type="GO" id="GO:0006302">
    <property type="term" value="P:double-strand break repair"/>
    <property type="evidence" value="ECO:0007669"/>
    <property type="project" value="TreeGrafter"/>
</dbReference>
<feature type="compositionally biased region" description="Low complexity" evidence="1">
    <location>
        <begin position="482"/>
        <end position="493"/>
    </location>
</feature>
<dbReference type="PANTHER" id="PTHR22042:SF2">
    <property type="entry name" value="182 KDA TANKYRASE-1-BINDING PROTEIN"/>
    <property type="match status" value="1"/>
</dbReference>
<name>A0AA35JNN7_9SAUR</name>
<feature type="region of interest" description="Disordered" evidence="1">
    <location>
        <begin position="768"/>
        <end position="837"/>
    </location>
</feature>
<feature type="domain" description="Tankyrase 1-binding protein C-terminal" evidence="2">
    <location>
        <begin position="1556"/>
        <end position="1722"/>
    </location>
</feature>
<dbReference type="InterPro" id="IPR040006">
    <property type="entry name" value="TNKS1BP1-like"/>
</dbReference>
<evidence type="ECO:0000256" key="1">
    <source>
        <dbReference type="SAM" id="MobiDB-lite"/>
    </source>
</evidence>
<feature type="compositionally biased region" description="Basic and acidic residues" evidence="1">
    <location>
        <begin position="995"/>
        <end position="1012"/>
    </location>
</feature>
<accession>A0AA35JNN7</accession>
<feature type="compositionally biased region" description="Polar residues" evidence="1">
    <location>
        <begin position="1053"/>
        <end position="1112"/>
    </location>
</feature>
<feature type="region of interest" description="Disordered" evidence="1">
    <location>
        <begin position="1"/>
        <end position="105"/>
    </location>
</feature>
<dbReference type="EMBL" id="OX395126">
    <property type="protein sequence ID" value="CAI5762931.1"/>
    <property type="molecule type" value="Genomic_DNA"/>
</dbReference>
<feature type="compositionally biased region" description="Polar residues" evidence="1">
    <location>
        <begin position="1123"/>
        <end position="1135"/>
    </location>
</feature>
<feature type="compositionally biased region" description="Polar residues" evidence="1">
    <location>
        <begin position="1530"/>
        <end position="1542"/>
    </location>
</feature>
<dbReference type="PANTHER" id="PTHR22042">
    <property type="entry name" value="TANKYRASE 1 BINDING PROTEIN"/>
    <property type="match status" value="1"/>
</dbReference>
<feature type="region of interest" description="Disordered" evidence="1">
    <location>
        <begin position="900"/>
        <end position="923"/>
    </location>
</feature>
<feature type="region of interest" description="Disordered" evidence="1">
    <location>
        <begin position="1498"/>
        <end position="1552"/>
    </location>
</feature>
<reference evidence="3" key="1">
    <citation type="submission" date="2022-12" db="EMBL/GenBank/DDBJ databases">
        <authorList>
            <person name="Alioto T."/>
            <person name="Alioto T."/>
            <person name="Gomez Garrido J."/>
        </authorList>
    </citation>
    <scope>NUCLEOTIDE SEQUENCE</scope>
</reference>
<keyword evidence="4" id="KW-1185">Reference proteome</keyword>
<feature type="region of interest" description="Disordered" evidence="1">
    <location>
        <begin position="1406"/>
        <end position="1441"/>
    </location>
</feature>
<dbReference type="InterPro" id="IPR032764">
    <property type="entry name" value="Tankyrase-bd_C"/>
</dbReference>
<evidence type="ECO:0000259" key="2">
    <source>
        <dbReference type="SMART" id="SM01319"/>
    </source>
</evidence>
<feature type="compositionally biased region" description="Pro residues" evidence="1">
    <location>
        <begin position="75"/>
        <end position="94"/>
    </location>
</feature>
<feature type="compositionally biased region" description="Low complexity" evidence="1">
    <location>
        <begin position="339"/>
        <end position="352"/>
    </location>
</feature>
<dbReference type="GO" id="GO:0005634">
    <property type="term" value="C:nucleus"/>
    <property type="evidence" value="ECO:0007669"/>
    <property type="project" value="TreeGrafter"/>
</dbReference>
<feature type="compositionally biased region" description="Basic and acidic residues" evidence="1">
    <location>
        <begin position="1032"/>
        <end position="1047"/>
    </location>
</feature>
<feature type="compositionally biased region" description="Low complexity" evidence="1">
    <location>
        <begin position="437"/>
        <end position="453"/>
    </location>
</feature>
<feature type="compositionally biased region" description="Basic and acidic residues" evidence="1">
    <location>
        <begin position="629"/>
        <end position="653"/>
    </location>
</feature>
<feature type="compositionally biased region" description="Basic and acidic residues" evidence="1">
    <location>
        <begin position="1416"/>
        <end position="1434"/>
    </location>
</feature>
<feature type="compositionally biased region" description="Acidic residues" evidence="1">
    <location>
        <begin position="618"/>
        <end position="628"/>
    </location>
</feature>
<sequence length="1725" mass="184538">MEKYFTLRRSAAPTSGRRSPSLGLTFMLSSESQPGDVMDSNPQSLCSPFPCTAANGRRGPKQLASSPEIGDARPKPPVKPKPCVLPKPAMPVKPVPGQRQALSEVPSAEKINLLAGPKPYSGGAGNAVKRLSFGLKTSPREATNGKEVLYPFSTTAKPAGDGEGTGPSNKSSAVEGASGEECGESPSVRKGAAPFKVIPVPVAAKPERFPGTTVEEILAKMEKPNKEGASSPDRPRLVRSFFSQDGSTAVHLGPKGYAAFRRCSSGEGGETESEGPACRASCEAEDSILSRNKEEITSSNGQHLPESELPARATERNLDLLSKDSSSQPSMSCDGGLPGYSSLLSPPGVSLPKTYQLLTKLSSRVTPGSPDAPAESAQSPESPHFPADVPSAEAQLPPGSPDAPTEPLRSPVKVSLGHAQAPGSPVALSDPCPPGSPSGFLGHSLSSGLGDLSARCAGPSASLTHPPAEHSLAPPCGLHGVSESPGSPSTPSEYLASSDKPPGSPSHAQASPLLSRDKDSLDNQAPTLPFEGKDPQLSQLVLRRASEGVLQPRGKKMDKEELGGSLAVLPRGGDPALEQAAGGESNWSLSQSFEWSFPNRALEFGGRRRGSPPRSPIEEADDTGLLEAELDRESLSPKGSYKERGSEGQRGEETEAYGSLFCHSNSRSSPGIRRKAEDQLESTSALEISAPGGPSTLREPISPKLKGPIAAAEVGCQEKHDGFLPFVPTPEEGALRAMEPLPSVEQAAPPAEPCILFSEDVQVRTAASCQEDDGAVGLAREGKLGVADPERRADPDPGSHWLDELLASPPPSADDIKKRSTPKSEDPTGPEDLLGWSRKDLHSEFGFVEVDRSATFGMGWAAGVGKVVWPGETEQDREFGTGPQEWLSSYSDAKRQDMEFGSSQKVWTRGTPLQDSSNPGQEDWITAYGSSCGDQKIEEPDWSSTYSISTAECQDREPYVRKPGWPRLCSNEDDQESSRSAAEKMGWSSPYHVGATERTDWPNKYSEEKDSCPELEVNTKSSDAFSKYGTHSHQDAELSARHLEGPSDHSAVSVGSQDATSSASQSCWPSDSNVDSRASPVQSESHANQVEQPSKYSANHPESQVSIQQRLRPNTYGFDDGSCQESEVSVKQSDWPSRYVMGIPQSRDGVFSAEKPDGASENDDNQTRWERELSIASRSSTTEFEAGDVEYCARKPVWADDYNLRESDLQDSDFPIATREWVRDTDVSATKQNNQLGAVGKDRAGSFGPIELPSLSVTVDLEETAGSLVGQSRDLIAVAMDEPRGVGEGQPEWTQDLGLRGMDLSKDLKVGSPDASEKPTEKQLHWFPSLGLETLSASSDVRTVNPEETREPGVGQADLAYRSGTESMEVSDLRPKALDGAEEVDLIQMDWTGATGIKHKDSSYQFGATPLDGDEMEHPRAAGVSGERKFRSERLSSPSCLQEDMVSNSAVKEVAQQKRPASFHSCHSEEERILRSLRNNQGALAERAEGLPFSAKEDGKALSAADGGDSQLDSGNGSQLPVDLRVLNHPEQNGSQAAQPISQKAPASEGAIAPEGENFIFLEDTEVLDNTVYRDRVNLGRKRGHRAPATRSGGALSENDGDNWMFRDSTEPRIVSAVSDEEAPEEPRSRKSRTSPLSKGVKVPLFPGLNPSALKAKLRGRNRSAEEGDPQSEAKETHVQRSKSCKIANITGKPLVLPPKPEKSSGSETSSPNWLQVLKLKKKKS</sequence>
<feature type="compositionally biased region" description="Basic and acidic residues" evidence="1">
    <location>
        <begin position="780"/>
        <end position="803"/>
    </location>
</feature>
<dbReference type="SMART" id="SM01319">
    <property type="entry name" value="Tankyrase_bdg_C"/>
    <property type="match status" value="1"/>
</dbReference>
<feature type="compositionally biased region" description="Basic and acidic residues" evidence="1">
    <location>
        <begin position="313"/>
        <end position="322"/>
    </location>
</feature>
<feature type="compositionally biased region" description="Basic and acidic residues" evidence="1">
    <location>
        <begin position="814"/>
        <end position="826"/>
    </location>
</feature>
<feature type="region of interest" description="Disordered" evidence="1">
    <location>
        <begin position="1582"/>
        <end position="1725"/>
    </location>
</feature>
<feature type="region of interest" description="Disordered" evidence="1">
    <location>
        <begin position="603"/>
        <end position="703"/>
    </location>
</feature>
<organism evidence="3 4">
    <name type="scientific">Podarcis lilfordi</name>
    <name type="common">Lilford's wall lizard</name>
    <dbReference type="NCBI Taxonomy" id="74358"/>
    <lineage>
        <taxon>Eukaryota</taxon>
        <taxon>Metazoa</taxon>
        <taxon>Chordata</taxon>
        <taxon>Craniata</taxon>
        <taxon>Vertebrata</taxon>
        <taxon>Euteleostomi</taxon>
        <taxon>Lepidosauria</taxon>
        <taxon>Squamata</taxon>
        <taxon>Bifurcata</taxon>
        <taxon>Unidentata</taxon>
        <taxon>Episquamata</taxon>
        <taxon>Laterata</taxon>
        <taxon>Lacertibaenia</taxon>
        <taxon>Lacertidae</taxon>
        <taxon>Podarcis</taxon>
    </lineage>
</organism>
<feature type="region of interest" description="Disordered" evidence="1">
    <location>
        <begin position="143"/>
        <end position="194"/>
    </location>
</feature>
<feature type="region of interest" description="Disordered" evidence="1">
    <location>
        <begin position="955"/>
        <end position="1168"/>
    </location>
</feature>
<dbReference type="Proteomes" id="UP001178461">
    <property type="component" value="Chromosome 1"/>
</dbReference>
<dbReference type="GO" id="GO:0071479">
    <property type="term" value="P:cellular response to ionizing radiation"/>
    <property type="evidence" value="ECO:0007669"/>
    <property type="project" value="TreeGrafter"/>
</dbReference>
<protein>
    <recommendedName>
        <fullName evidence="2">Tankyrase 1-binding protein C-terminal domain-containing protein</fullName>
    </recommendedName>
</protein>
<evidence type="ECO:0000313" key="4">
    <source>
        <dbReference type="Proteomes" id="UP001178461"/>
    </source>
</evidence>
<proteinExistence type="predicted"/>
<dbReference type="GO" id="GO:0000792">
    <property type="term" value="C:heterochromatin"/>
    <property type="evidence" value="ECO:0007669"/>
    <property type="project" value="TreeGrafter"/>
</dbReference>
<evidence type="ECO:0000313" key="3">
    <source>
        <dbReference type="EMBL" id="CAI5762931.1"/>
    </source>
</evidence>